<accession>A0ABR8BJ35</accession>
<keyword evidence="2" id="KW-0472">Membrane</keyword>
<dbReference type="PROSITE" id="PS50005">
    <property type="entry name" value="TPR"/>
    <property type="match status" value="1"/>
</dbReference>
<keyword evidence="2" id="KW-1133">Transmembrane helix</keyword>
<dbReference type="InterPro" id="IPR019734">
    <property type="entry name" value="TPR_rpt"/>
</dbReference>
<keyword evidence="1" id="KW-0802">TPR repeat</keyword>
<keyword evidence="2" id="KW-0812">Transmembrane</keyword>
<feature type="transmembrane region" description="Helical" evidence="2">
    <location>
        <begin position="125"/>
        <end position="145"/>
    </location>
</feature>
<evidence type="ECO:0000256" key="2">
    <source>
        <dbReference type="SAM" id="Phobius"/>
    </source>
</evidence>
<keyword evidence="4" id="KW-1185">Reference proteome</keyword>
<dbReference type="Pfam" id="PF13181">
    <property type="entry name" value="TPR_8"/>
    <property type="match status" value="1"/>
</dbReference>
<gene>
    <name evidence="3" type="ORF">H6G14_15610</name>
</gene>
<evidence type="ECO:0000313" key="3">
    <source>
        <dbReference type="EMBL" id="MBD2252716.1"/>
    </source>
</evidence>
<feature type="transmembrane region" description="Helical" evidence="2">
    <location>
        <begin position="192"/>
        <end position="215"/>
    </location>
</feature>
<feature type="repeat" description="TPR" evidence="1">
    <location>
        <begin position="285"/>
        <end position="318"/>
    </location>
</feature>
<name>A0ABR8BJ35_9NOSO</name>
<feature type="transmembrane region" description="Helical" evidence="2">
    <location>
        <begin position="151"/>
        <end position="171"/>
    </location>
</feature>
<evidence type="ECO:0000313" key="4">
    <source>
        <dbReference type="Proteomes" id="UP000621307"/>
    </source>
</evidence>
<organism evidence="3 4">
    <name type="scientific">Nostoc parmelioides FACHB-3921</name>
    <dbReference type="NCBI Taxonomy" id="2692909"/>
    <lineage>
        <taxon>Bacteria</taxon>
        <taxon>Bacillati</taxon>
        <taxon>Cyanobacteriota</taxon>
        <taxon>Cyanophyceae</taxon>
        <taxon>Nostocales</taxon>
        <taxon>Nostocaceae</taxon>
        <taxon>Nostoc</taxon>
    </lineage>
</organism>
<dbReference type="SMART" id="SM00028">
    <property type="entry name" value="TPR"/>
    <property type="match status" value="4"/>
</dbReference>
<dbReference type="Proteomes" id="UP000621307">
    <property type="component" value="Unassembled WGS sequence"/>
</dbReference>
<sequence length="425" mass="47845">MTNTINTSSQDGQELQISHVLNDYLQAIEELKSDVSAQQALAVLLARDAVHAELMLKVARIPPDEVSKLMELDRRLKAQTNKIVKAGQLKDWRSSIHPPAEAWWWFLEQDEPDPWNRFDAIWDGLTTINLTAVVSFLTMFSSQFIVSGLDLLTTFGLVGNGAVALLVFGSLTQSGREKLKKLLHQLKLPARYCSEVSFGISAFLLLGAICLQNSLPQLANYYYQRGVKSFAKAEFTEAKNELKQAIAFNSGNFDAHLLLGKTYENLENLTNARTEYMQALPGNNAETYNNLGRLYLGDRDYLTAESFFLRGLDLVKADNFATRYSLLTNLGWVQVEQNRHTEAGRSLVSAIALNQKQPSNQQRWEANCIFAKVLEMQKDRKSAIAQSTTCVNNASSYTTFDYRWVILARRRLESVGTEGVNLKQK</sequence>
<dbReference type="RefSeq" id="WP_190568288.1">
    <property type="nucleotide sequence ID" value="NZ_JACJQL010000021.1"/>
</dbReference>
<evidence type="ECO:0008006" key="5">
    <source>
        <dbReference type="Google" id="ProtNLM"/>
    </source>
</evidence>
<reference evidence="3 4" key="1">
    <citation type="journal article" date="2020" name="ISME J.">
        <title>Comparative genomics reveals insights into cyanobacterial evolution and habitat adaptation.</title>
        <authorList>
            <person name="Chen M.Y."/>
            <person name="Teng W.K."/>
            <person name="Zhao L."/>
            <person name="Hu C.X."/>
            <person name="Zhou Y.K."/>
            <person name="Han B.P."/>
            <person name="Song L.R."/>
            <person name="Shu W.S."/>
        </authorList>
    </citation>
    <scope>NUCLEOTIDE SEQUENCE [LARGE SCALE GENOMIC DNA]</scope>
    <source>
        <strain evidence="3 4">FACHB-3921</strain>
    </source>
</reference>
<dbReference type="EMBL" id="JACJQL010000021">
    <property type="protein sequence ID" value="MBD2252716.1"/>
    <property type="molecule type" value="Genomic_DNA"/>
</dbReference>
<dbReference type="SUPFAM" id="SSF48452">
    <property type="entry name" value="TPR-like"/>
    <property type="match status" value="1"/>
</dbReference>
<dbReference type="InterPro" id="IPR011990">
    <property type="entry name" value="TPR-like_helical_dom_sf"/>
</dbReference>
<dbReference type="Gene3D" id="1.25.40.10">
    <property type="entry name" value="Tetratricopeptide repeat domain"/>
    <property type="match status" value="1"/>
</dbReference>
<evidence type="ECO:0000256" key="1">
    <source>
        <dbReference type="PROSITE-ProRule" id="PRU00339"/>
    </source>
</evidence>
<protein>
    <recommendedName>
        <fullName evidence="5">Tetratricopeptide repeat protein</fullName>
    </recommendedName>
</protein>
<comment type="caution">
    <text evidence="3">The sequence shown here is derived from an EMBL/GenBank/DDBJ whole genome shotgun (WGS) entry which is preliminary data.</text>
</comment>
<proteinExistence type="predicted"/>